<reference evidence="4" key="2">
    <citation type="submission" date="2025-08" db="UniProtKB">
        <authorList>
            <consortium name="Ensembl"/>
        </authorList>
    </citation>
    <scope>IDENTIFICATION</scope>
</reference>
<dbReference type="OMA" id="WSKKARW"/>
<dbReference type="EMBL" id="AFYH01125185">
    <property type="status" value="NOT_ANNOTATED_CDS"/>
    <property type="molecule type" value="Genomic_DNA"/>
</dbReference>
<feature type="domain" description="Mab-21-like HhH/H2TH-like" evidence="3">
    <location>
        <begin position="280"/>
        <end position="376"/>
    </location>
</feature>
<organism evidence="4 5">
    <name type="scientific">Latimeria chalumnae</name>
    <name type="common">Coelacanth</name>
    <dbReference type="NCBI Taxonomy" id="7897"/>
    <lineage>
        <taxon>Eukaryota</taxon>
        <taxon>Metazoa</taxon>
        <taxon>Chordata</taxon>
        <taxon>Craniata</taxon>
        <taxon>Vertebrata</taxon>
        <taxon>Euteleostomi</taxon>
        <taxon>Coelacanthiformes</taxon>
        <taxon>Coelacanthidae</taxon>
        <taxon>Latimeria</taxon>
    </lineage>
</organism>
<evidence type="ECO:0000256" key="1">
    <source>
        <dbReference type="ARBA" id="ARBA00008307"/>
    </source>
</evidence>
<gene>
    <name evidence="4" type="primary">MAB21L3</name>
</gene>
<proteinExistence type="inferred from homology"/>
<dbReference type="InParanoid" id="H3A8U0"/>
<dbReference type="OrthoDB" id="5947963at2759"/>
<accession>H3A8U0</accession>
<feature type="domain" description="Mab-21-like nucleotidyltransferase" evidence="2">
    <location>
        <begin position="82"/>
        <end position="273"/>
    </location>
</feature>
<dbReference type="GeneTree" id="ENSGT01050000244827"/>
<dbReference type="RefSeq" id="XP_006001986.1">
    <property type="nucleotide sequence ID" value="XM_006001924.1"/>
</dbReference>
<dbReference type="KEGG" id="lcm:102349032"/>
<dbReference type="Pfam" id="PF20266">
    <property type="entry name" value="Mab-21_C"/>
    <property type="match status" value="1"/>
</dbReference>
<dbReference type="InterPro" id="IPR024810">
    <property type="entry name" value="MAB21L/cGLR"/>
</dbReference>
<evidence type="ECO:0000313" key="4">
    <source>
        <dbReference type="Ensembl" id="ENSLACP00000006061.1"/>
    </source>
</evidence>
<dbReference type="HOGENOM" id="CLU_045315_1_0_1"/>
<sequence length="387" mass="45299">MKEFTEEHLDHFLQNQVDLRHRRVSKMVEEVQQLIHELTTSISFKDSRFQSISNAGIHNENIKDQPALLAKWSALLRGKRPYHPAIQVLSAAQFLIFIPLRGLANYKERKARQWRYYTLSGTWLLSPVQEPEKLHQWLEVEHFAKSSQEWHKADVTIEGDIIPAKVVSVFRQLVETAIKSCTFSGKVSMVETIGPVVRVAVETSELQVEVELIPTVEVPNCWSKKARWPRLLKRWPSKEKARCIKSFGYNLMARSNYHWQLSFSRAEHVLMDGIDEDGGCRMKCFRVIRQLKEDVWCSGSKPVITSYHLQTLLLWSCEKHPRAKDWQDFKASFLRLVKKLHKCVCQHFLKHYFVRGYNLLKYANTNELDLVAQKVVDFLANPRLYMH</sequence>
<dbReference type="EMBL" id="AFYH01125186">
    <property type="status" value="NOT_ANNOTATED_CDS"/>
    <property type="molecule type" value="Genomic_DNA"/>
</dbReference>
<dbReference type="Ensembl" id="ENSLACT00000006113.1">
    <property type="protein sequence ID" value="ENSLACP00000006061.1"/>
    <property type="gene ID" value="ENSLACG00000005381.1"/>
</dbReference>
<dbReference type="PANTHER" id="PTHR10656">
    <property type="entry name" value="CELL FATE DETERMINING PROTEIN MAB21-RELATED"/>
    <property type="match status" value="1"/>
</dbReference>
<dbReference type="Proteomes" id="UP000008672">
    <property type="component" value="Unassembled WGS sequence"/>
</dbReference>
<evidence type="ECO:0000313" key="5">
    <source>
        <dbReference type="Proteomes" id="UP000008672"/>
    </source>
</evidence>
<dbReference type="AlphaFoldDB" id="H3A8U0"/>
<dbReference type="eggNOG" id="KOG3963">
    <property type="taxonomic scope" value="Eukaryota"/>
</dbReference>
<dbReference type="CTD" id="126868"/>
<dbReference type="GeneID" id="102349032"/>
<protein>
    <submittedName>
        <fullName evidence="4">Mab-21 like 3</fullName>
    </submittedName>
</protein>
<dbReference type="PANTHER" id="PTHR10656:SF30">
    <property type="entry name" value="PROTEIN MAB-21-LIKE 3"/>
    <property type="match status" value="1"/>
</dbReference>
<name>H3A8U0_LATCH</name>
<evidence type="ECO:0000259" key="3">
    <source>
        <dbReference type="Pfam" id="PF20266"/>
    </source>
</evidence>
<reference evidence="4" key="3">
    <citation type="submission" date="2025-09" db="UniProtKB">
        <authorList>
            <consortium name="Ensembl"/>
        </authorList>
    </citation>
    <scope>IDENTIFICATION</scope>
</reference>
<dbReference type="Gene3D" id="3.30.460.90">
    <property type="match status" value="1"/>
</dbReference>
<dbReference type="SMART" id="SM01265">
    <property type="entry name" value="Mab-21"/>
    <property type="match status" value="1"/>
</dbReference>
<dbReference type="InterPro" id="IPR046906">
    <property type="entry name" value="Mab-21_HhH/H2TH-like"/>
</dbReference>
<dbReference type="Gene3D" id="1.10.1410.40">
    <property type="match status" value="1"/>
</dbReference>
<comment type="similarity">
    <text evidence="1">Belongs to the mab-21 family.</text>
</comment>
<reference evidence="5" key="1">
    <citation type="submission" date="2011-08" db="EMBL/GenBank/DDBJ databases">
        <title>The draft genome of Latimeria chalumnae.</title>
        <authorList>
            <person name="Di Palma F."/>
            <person name="Alfoldi J."/>
            <person name="Johnson J."/>
            <person name="Berlin A."/>
            <person name="Gnerre S."/>
            <person name="Jaffe D."/>
            <person name="MacCallum I."/>
            <person name="Young S."/>
            <person name="Walker B.J."/>
            <person name="Lander E."/>
            <person name="Lindblad-Toh K."/>
        </authorList>
    </citation>
    <scope>NUCLEOTIDE SEQUENCE [LARGE SCALE GENOMIC DNA]</scope>
    <source>
        <strain evidence="5">Wild caught</strain>
    </source>
</reference>
<evidence type="ECO:0000259" key="2">
    <source>
        <dbReference type="Pfam" id="PF03281"/>
    </source>
</evidence>
<dbReference type="InterPro" id="IPR046903">
    <property type="entry name" value="Mab-21-like_nuc_Trfase"/>
</dbReference>
<dbReference type="EMBL" id="AFYH01125187">
    <property type="status" value="NOT_ANNOTATED_CDS"/>
    <property type="molecule type" value="Genomic_DNA"/>
</dbReference>
<keyword evidence="5" id="KW-1185">Reference proteome</keyword>
<dbReference type="STRING" id="7897.ENSLACP00000006061"/>
<dbReference type="Pfam" id="PF03281">
    <property type="entry name" value="Mab-21"/>
    <property type="match status" value="1"/>
</dbReference>
<dbReference type="FunCoup" id="H3A8U0">
    <property type="interactions" value="21"/>
</dbReference>